<feature type="transmembrane region" description="Helical" evidence="1">
    <location>
        <begin position="346"/>
        <end position="367"/>
    </location>
</feature>
<feature type="transmembrane region" description="Helical" evidence="1">
    <location>
        <begin position="295"/>
        <end position="315"/>
    </location>
</feature>
<feature type="transmembrane region" description="Helical" evidence="1">
    <location>
        <begin position="70"/>
        <end position="93"/>
    </location>
</feature>
<feature type="transmembrane region" description="Helical" evidence="1">
    <location>
        <begin position="105"/>
        <end position="123"/>
    </location>
</feature>
<feature type="transmembrane region" description="Helical" evidence="1">
    <location>
        <begin position="321"/>
        <end position="339"/>
    </location>
</feature>
<dbReference type="InterPro" id="IPR045691">
    <property type="entry name" value="DUF6056"/>
</dbReference>
<keyword evidence="1" id="KW-1133">Transmembrane helix</keyword>
<dbReference type="EMBL" id="JABSNO010000011">
    <property type="protein sequence ID" value="NRS92658.1"/>
    <property type="molecule type" value="Genomic_DNA"/>
</dbReference>
<proteinExistence type="predicted"/>
<feature type="transmembrane region" description="Helical" evidence="1">
    <location>
        <begin position="160"/>
        <end position="177"/>
    </location>
</feature>
<keyword evidence="1" id="KW-0812">Transmembrane</keyword>
<dbReference type="RefSeq" id="WP_173779251.1">
    <property type="nucleotide sequence ID" value="NZ_JABSNO010000011.1"/>
</dbReference>
<dbReference type="Pfam" id="PF19528">
    <property type="entry name" value="DUF6056"/>
    <property type="match status" value="1"/>
</dbReference>
<keyword evidence="1" id="KW-0472">Membrane</keyword>
<feature type="transmembrane region" description="Helical" evidence="1">
    <location>
        <begin position="208"/>
        <end position="227"/>
    </location>
</feature>
<dbReference type="PROSITE" id="PS51257">
    <property type="entry name" value="PROKAR_LIPOPROTEIN"/>
    <property type="match status" value="1"/>
</dbReference>
<dbReference type="Proteomes" id="UP000610746">
    <property type="component" value="Unassembled WGS sequence"/>
</dbReference>
<feature type="transmembrane region" description="Helical" evidence="1">
    <location>
        <begin position="7"/>
        <end position="28"/>
    </location>
</feature>
<organism evidence="2 3">
    <name type="scientific">Frigoriflavimonas asaccharolytica</name>
    <dbReference type="NCBI Taxonomy" id="2735899"/>
    <lineage>
        <taxon>Bacteria</taxon>
        <taxon>Pseudomonadati</taxon>
        <taxon>Bacteroidota</taxon>
        <taxon>Flavobacteriia</taxon>
        <taxon>Flavobacteriales</taxon>
        <taxon>Weeksellaceae</taxon>
        <taxon>Frigoriflavimonas</taxon>
    </lineage>
</organism>
<keyword evidence="3" id="KW-1185">Reference proteome</keyword>
<comment type="caution">
    <text evidence="2">The sequence shown here is derived from an EMBL/GenBank/DDBJ whole genome shotgun (WGS) entry which is preliminary data.</text>
</comment>
<reference evidence="2" key="1">
    <citation type="submission" date="2020-05" db="EMBL/GenBank/DDBJ databases">
        <title>Genomic Encyclopedia of Type Strains, Phase IV (KMG-V): Genome sequencing to study the core and pangenomes of soil and plant-associated prokaryotes.</title>
        <authorList>
            <person name="Whitman W."/>
        </authorList>
    </citation>
    <scope>NUCLEOTIDE SEQUENCE</scope>
    <source>
        <strain evidence="2">16F</strain>
    </source>
</reference>
<evidence type="ECO:0000313" key="3">
    <source>
        <dbReference type="Proteomes" id="UP000610746"/>
    </source>
</evidence>
<dbReference type="AlphaFoldDB" id="A0A8J8K851"/>
<gene>
    <name evidence="2" type="ORF">HNQ03_001736</name>
</gene>
<accession>A0A8J8K851</accession>
<protein>
    <submittedName>
        <fullName evidence="2">Uncharacterized protein</fullName>
    </submittedName>
</protein>
<evidence type="ECO:0000313" key="2">
    <source>
        <dbReference type="EMBL" id="NRS92658.1"/>
    </source>
</evidence>
<sequence length="446" mass="52594">MKKSNIPYFVLIFVNIAIALSCYFYPVFRDEFYYLNKVNYPNAIQEYIISYYFGNARIGQFFSNLVSRNIFLEVLFGVLLFNAFITALFLNIYRKLPDFRDVEMVKKFLWIAGFFILFINYFGEMFYYTPFSTNYTFTHVFYLLYVYLLSEYFLHGNKALLKKTSYFVLPIFGVFIGMSNEHVPPILVGISFLFALIYYLKNKKLPDFRLLITPLFIIVGYALLFFAPSNKIKQELVGKSVLDIGFSDYIANWVKILKTYFYYNQELLGLVFFVIVAIVVWNSKFKKVIYEREKILFWILLFVLPLCIVAVSPLIGTRLLFFSNSILLIVVYQIILKLGNEKFKNTAHVFLCGFLIVFSTISILFTFKANQNYDLIVTEILQKRNQSKDIVLDNQLYYFQSSFGNYLNRKIFLESGEDYIDKDPAKDTTEENNLKLFYNLHSIKEK</sequence>
<feature type="transmembrane region" description="Helical" evidence="1">
    <location>
        <begin position="267"/>
        <end position="283"/>
    </location>
</feature>
<evidence type="ECO:0000256" key="1">
    <source>
        <dbReference type="SAM" id="Phobius"/>
    </source>
</evidence>
<name>A0A8J8K851_9FLAO</name>
<feature type="transmembrane region" description="Helical" evidence="1">
    <location>
        <begin position="135"/>
        <end position="153"/>
    </location>
</feature>